<dbReference type="SMART" id="SM01273">
    <property type="entry name" value="Mago-bind"/>
    <property type="match status" value="1"/>
</dbReference>
<evidence type="ECO:0000256" key="1">
    <source>
        <dbReference type="ARBA" id="ARBA00009394"/>
    </source>
</evidence>
<proteinExistence type="inferred from homology"/>
<feature type="compositionally biased region" description="Basic and acidic residues" evidence="3">
    <location>
        <begin position="85"/>
        <end position="115"/>
    </location>
</feature>
<dbReference type="EnsemblMetazoa" id="XM_001945878.3">
    <property type="protein sequence ID" value="XP_001945913.1"/>
    <property type="gene ID" value="LOC100162401"/>
</dbReference>
<dbReference type="Pfam" id="PF09282">
    <property type="entry name" value="Mago-bind"/>
    <property type="match status" value="1"/>
</dbReference>
<dbReference type="PANTHER" id="PTHR22959:SF0">
    <property type="entry name" value="PARTNER OF Y14 AND MAGO"/>
    <property type="match status" value="1"/>
</dbReference>
<feature type="compositionally biased region" description="Polar residues" evidence="3">
    <location>
        <begin position="265"/>
        <end position="275"/>
    </location>
</feature>
<reference evidence="6" key="1">
    <citation type="submission" date="2010-06" db="EMBL/GenBank/DDBJ databases">
        <authorList>
            <person name="Jiang H."/>
            <person name="Abraham K."/>
            <person name="Ali S."/>
            <person name="Alsbrooks S.L."/>
            <person name="Anim B.N."/>
            <person name="Anosike U.S."/>
            <person name="Attaway T."/>
            <person name="Bandaranaike D.P."/>
            <person name="Battles P.K."/>
            <person name="Bell S.N."/>
            <person name="Bell A.V."/>
            <person name="Beltran B."/>
            <person name="Bickham C."/>
            <person name="Bustamante Y."/>
            <person name="Caleb T."/>
            <person name="Canada A."/>
            <person name="Cardenas V."/>
            <person name="Carter K."/>
            <person name="Chacko J."/>
            <person name="Chandrabose M.N."/>
            <person name="Chavez D."/>
            <person name="Chavez A."/>
            <person name="Chen L."/>
            <person name="Chu H.-S."/>
            <person name="Claassen K.J."/>
            <person name="Cockrell R."/>
            <person name="Collins M."/>
            <person name="Cooper J.A."/>
            <person name="Cree A."/>
            <person name="Curry S.M."/>
            <person name="Da Y."/>
            <person name="Dao M.D."/>
            <person name="Das B."/>
            <person name="Davila M.-L."/>
            <person name="Davy-Carroll L."/>
            <person name="Denson S."/>
            <person name="Dinh H."/>
            <person name="Ebong V.E."/>
            <person name="Edwards J.R."/>
            <person name="Egan A."/>
            <person name="El-Daye J."/>
            <person name="Escobedo L."/>
            <person name="Fernandez S."/>
            <person name="Fernando P.R."/>
            <person name="Flagg N."/>
            <person name="Forbes L.D."/>
            <person name="Fowler R.G."/>
            <person name="Fu Q."/>
            <person name="Gabisi R.A."/>
            <person name="Ganer J."/>
            <person name="Garbino Pronczuk A."/>
            <person name="Garcia R.M."/>
            <person name="Garner T."/>
            <person name="Garrett T.E."/>
            <person name="Gonzalez D.A."/>
            <person name="Hamid H."/>
            <person name="Hawkins E.S."/>
            <person name="Hirani K."/>
            <person name="Hogues M.E."/>
            <person name="Hollins B."/>
            <person name="Hsiao C.-H."/>
            <person name="Jabil R."/>
            <person name="James M.L."/>
            <person name="Jhangiani S.N."/>
            <person name="Johnson B."/>
            <person name="Johnson Q."/>
            <person name="Joshi V."/>
            <person name="Kalu J.B."/>
            <person name="Kam C."/>
            <person name="Kashfia A."/>
            <person name="Keebler J."/>
            <person name="Kisamo H."/>
            <person name="Kovar C.L."/>
            <person name="Lago L.A."/>
            <person name="Lai C.-Y."/>
            <person name="Laidlaw J."/>
            <person name="Lara F."/>
            <person name="Le T.-K."/>
            <person name="Lee S.L."/>
            <person name="Legall F.H."/>
            <person name="Lemon S.J."/>
            <person name="Lewis L.R."/>
            <person name="Li B."/>
            <person name="Liu Y."/>
            <person name="Liu Y.-S."/>
            <person name="Lopez J."/>
            <person name="Lozado R.J."/>
            <person name="Lu J."/>
            <person name="Madu R.C."/>
            <person name="Maheshwari M."/>
            <person name="Maheshwari R."/>
            <person name="Malloy K."/>
            <person name="Martinez E."/>
            <person name="Mathew T."/>
            <person name="Mercado I.C."/>
            <person name="Mercado C."/>
            <person name="Meyer B."/>
            <person name="Montgomery K."/>
            <person name="Morgan M.B."/>
            <person name="Munidasa M."/>
            <person name="Nazareth L.V."/>
            <person name="Nelson J."/>
            <person name="Ng B.M."/>
            <person name="Nguyen N.B."/>
            <person name="Nguyen P.Q."/>
            <person name="Nguyen T."/>
            <person name="Obregon M."/>
            <person name="Okwuonu G.O."/>
            <person name="Onwere C.G."/>
            <person name="Orozco G."/>
            <person name="Parra A."/>
            <person name="Patel S."/>
            <person name="Patil S."/>
            <person name="Perez A."/>
            <person name="Perez Y."/>
            <person name="Pham C."/>
            <person name="Primus E.L."/>
            <person name="Pu L.-L."/>
            <person name="Puazo M."/>
            <person name="Qin X."/>
            <person name="Quiroz J.B."/>
            <person name="Reese J."/>
            <person name="Richards S."/>
            <person name="Rives C.M."/>
            <person name="Robberts R."/>
            <person name="Ruiz S.J."/>
            <person name="Ruiz M.J."/>
            <person name="Santibanez J."/>
            <person name="Schneider B.W."/>
            <person name="Sisson I."/>
            <person name="Smith M."/>
            <person name="Sodergren E."/>
            <person name="Song X.-Z."/>
            <person name="Song B.B."/>
            <person name="Summersgill H."/>
            <person name="Thelus R."/>
            <person name="Thornton R.D."/>
            <person name="Trejos Z.Y."/>
            <person name="Usmani K."/>
            <person name="Vattathil S."/>
            <person name="Villasana D."/>
            <person name="Walker D.L."/>
            <person name="Wang S."/>
            <person name="Wang K."/>
            <person name="White C.S."/>
            <person name="Williams A.C."/>
            <person name="Williamson J."/>
            <person name="Wilson K."/>
            <person name="Woghiren I.O."/>
            <person name="Woodworth J.R."/>
            <person name="Worley K.C."/>
            <person name="Wright R.A."/>
            <person name="Wu W."/>
            <person name="Young L."/>
            <person name="Zhang L."/>
            <person name="Zhang J."/>
            <person name="Zhu Y."/>
            <person name="Muzny D.M."/>
            <person name="Weinstock G."/>
            <person name="Gibbs R.A."/>
        </authorList>
    </citation>
    <scope>NUCLEOTIDE SEQUENCE [LARGE SCALE GENOMIC DNA]</scope>
    <source>
        <strain evidence="6">LSR1</strain>
    </source>
</reference>
<feature type="compositionally biased region" description="Basic and acidic residues" evidence="3">
    <location>
        <begin position="250"/>
        <end position="262"/>
    </location>
</feature>
<sequence length="355" mass="39831">MAHQYLDQTSAILKDDKGYFVPATQRADGTWRKERRLKENYIPQDEVKLYESKGKKFAANKPTLPPGAPVAMVAVPKQQQQTKKVLTEKQPKQEKIKMPEVQKQKEKPVEKKPELESSGTDPVKRVRNLKKKLKNIEELEVKVSEGHSIDNDQRKKISTKNAVCKEIASLEAIVKIMFPSPPKPTKKEGKKDAKKDNKKDTSKKETKQENKPNKVSDKKPTSVLTNGTQPKKVEKKTIPPVQQNGTAAIKKTEKVTKPEVKTKAQPKTQAQSKTPSQSKTQVQPKTQPKAKPAAPVIEISVEAAKRIRNLKKKLKTIDELELKVAQGGKIDNDQRVKISKKSEVLAEIQALESGK</sequence>
<dbReference type="SUPFAM" id="SSF101931">
    <property type="entry name" value="Pym (Within the bgcn gene intron protein, WIBG), N-terminal domain"/>
    <property type="match status" value="1"/>
</dbReference>
<protein>
    <recommendedName>
        <fullName evidence="2">Partner of Y14 and mago</fullName>
    </recommendedName>
</protein>
<dbReference type="PANTHER" id="PTHR22959">
    <property type="entry name" value="PYM PROTEIN"/>
    <property type="match status" value="1"/>
</dbReference>
<feature type="region of interest" description="Disordered" evidence="3">
    <location>
        <begin position="175"/>
        <end position="294"/>
    </location>
</feature>
<feature type="compositionally biased region" description="Low complexity" evidence="3">
    <location>
        <begin position="276"/>
        <end position="294"/>
    </location>
</feature>
<dbReference type="KEGG" id="api:100162401"/>
<name>A0A8R2ABF4_ACYPI</name>
<feature type="region of interest" description="Disordered" evidence="3">
    <location>
        <begin position="75"/>
        <end position="126"/>
    </location>
</feature>
<evidence type="ECO:0000256" key="3">
    <source>
        <dbReference type="SAM" id="MobiDB-lite"/>
    </source>
</evidence>
<evidence type="ECO:0000313" key="6">
    <source>
        <dbReference type="Proteomes" id="UP000007819"/>
    </source>
</evidence>
<evidence type="ECO:0000313" key="5">
    <source>
        <dbReference type="EnsemblMetazoa" id="XP_001945913.1"/>
    </source>
</evidence>
<dbReference type="GO" id="GO:0005737">
    <property type="term" value="C:cytoplasm"/>
    <property type="evidence" value="ECO:0007669"/>
    <property type="project" value="TreeGrafter"/>
</dbReference>
<feature type="compositionally biased region" description="Basic and acidic residues" evidence="3">
    <location>
        <begin position="185"/>
        <end position="220"/>
    </location>
</feature>
<dbReference type="GO" id="GO:1903259">
    <property type="term" value="P:exon-exon junction complex disassembly"/>
    <property type="evidence" value="ECO:0007669"/>
    <property type="project" value="InterPro"/>
</dbReference>
<reference evidence="5" key="2">
    <citation type="submission" date="2022-06" db="UniProtKB">
        <authorList>
            <consortium name="EnsemblMetazoa"/>
        </authorList>
    </citation>
    <scope>IDENTIFICATION</scope>
</reference>
<feature type="domain" description="WIBG Mago-binding" evidence="4">
    <location>
        <begin position="17"/>
        <end position="43"/>
    </location>
</feature>
<dbReference type="AlphaFoldDB" id="A0A8R2ABF4"/>
<organism evidence="5 6">
    <name type="scientific">Acyrthosiphon pisum</name>
    <name type="common">Pea aphid</name>
    <dbReference type="NCBI Taxonomy" id="7029"/>
    <lineage>
        <taxon>Eukaryota</taxon>
        <taxon>Metazoa</taxon>
        <taxon>Ecdysozoa</taxon>
        <taxon>Arthropoda</taxon>
        <taxon>Hexapoda</taxon>
        <taxon>Insecta</taxon>
        <taxon>Pterygota</taxon>
        <taxon>Neoptera</taxon>
        <taxon>Paraneoptera</taxon>
        <taxon>Hemiptera</taxon>
        <taxon>Sternorrhyncha</taxon>
        <taxon>Aphidomorpha</taxon>
        <taxon>Aphidoidea</taxon>
        <taxon>Aphididae</taxon>
        <taxon>Macrosiphini</taxon>
        <taxon>Acyrthosiphon</taxon>
    </lineage>
</organism>
<dbReference type="Proteomes" id="UP000007819">
    <property type="component" value="Chromosome A1"/>
</dbReference>
<dbReference type="GO" id="GO:0003723">
    <property type="term" value="F:RNA binding"/>
    <property type="evidence" value="ECO:0007669"/>
    <property type="project" value="TreeGrafter"/>
</dbReference>
<evidence type="ECO:0000259" key="4">
    <source>
        <dbReference type="SMART" id="SM01273"/>
    </source>
</evidence>
<dbReference type="GeneID" id="100162401"/>
<accession>A0A8R2ABF4</accession>
<dbReference type="OrthoDB" id="21625at2759"/>
<dbReference type="CTD" id="37780"/>
<dbReference type="InterPro" id="IPR036348">
    <property type="entry name" value="WIBG_N_sf"/>
</dbReference>
<evidence type="ECO:0000256" key="2">
    <source>
        <dbReference type="ARBA" id="ARBA00018898"/>
    </source>
</evidence>
<dbReference type="InterPro" id="IPR039333">
    <property type="entry name" value="PYM1"/>
</dbReference>
<dbReference type="RefSeq" id="XP_001945913.1">
    <property type="nucleotide sequence ID" value="XM_001945878.2"/>
</dbReference>
<dbReference type="InterPro" id="IPR015362">
    <property type="entry name" value="WIBG_mago-bd"/>
</dbReference>
<keyword evidence="6" id="KW-1185">Reference proteome</keyword>
<dbReference type="GO" id="GO:0035145">
    <property type="term" value="C:exon-exon junction complex"/>
    <property type="evidence" value="ECO:0007669"/>
    <property type="project" value="TreeGrafter"/>
</dbReference>
<comment type="similarity">
    <text evidence="1">Belongs to the pym family.</text>
</comment>